<feature type="transmembrane region" description="Helical" evidence="2">
    <location>
        <begin position="121"/>
        <end position="143"/>
    </location>
</feature>
<keyword evidence="2" id="KW-0472">Membrane</keyword>
<evidence type="ECO:0000256" key="1">
    <source>
        <dbReference type="SAM" id="MobiDB-lite"/>
    </source>
</evidence>
<keyword evidence="2" id="KW-1133">Transmembrane helix</keyword>
<protein>
    <submittedName>
        <fullName evidence="3">Uncharacterized protein</fullName>
    </submittedName>
</protein>
<feature type="region of interest" description="Disordered" evidence="1">
    <location>
        <begin position="1"/>
        <end position="23"/>
    </location>
</feature>
<sequence>MDDGSGSGGWNSPTFAVNAQGQEDSDIASATVVNPYYWPSSTMTIPTPTTVIDSDSASTSTRGQRMRLSSSSTTTTTTTPMLYSIPPNSALTPFSISFSSLPTGPPPPLLQDTHTASRPSVTAIAVPLAICGLIALVGLIFCARSRLSRGRSRDIESVSTSTTTTGLSEKEKGVTVTRHDEPVLALPVLGYRGSQSTPYTRSRHEPYYLRDEEHARKSRGGKREDDWFTSIPHINYRTSYDYTHRDDDWHGNHPRSNNMDYYSPRRLSPMHLGGARMDNRCSCSHSHSDSGARSIHSHSNSGVAGFHSQSRSTMNPHSNSTPNPRPATLSYSSPQSRPPPHFQSRPDYTHSHSHASSRSTPRPHYSRGLSRNSLDGSMHNPHRRPLPTYPIIRTESASTQGRFGLDQVHGKGGKAPNQTGALRRSESRETCTEFEWNRDRSVRDRNTNREGSMYVDRDRDTSGRGRGDRGEEGMEGLYESLRRAIGTPSM</sequence>
<feature type="compositionally biased region" description="Low complexity" evidence="1">
    <location>
        <begin position="354"/>
        <end position="363"/>
    </location>
</feature>
<feature type="compositionally biased region" description="Polar residues" evidence="1">
    <location>
        <begin position="10"/>
        <end position="22"/>
    </location>
</feature>
<feature type="compositionally biased region" description="Polar residues" evidence="1">
    <location>
        <begin position="281"/>
        <end position="322"/>
    </location>
</feature>
<organism evidence="3 4">
    <name type="scientific">Naematelia encephala</name>
    <dbReference type="NCBI Taxonomy" id="71784"/>
    <lineage>
        <taxon>Eukaryota</taxon>
        <taxon>Fungi</taxon>
        <taxon>Dikarya</taxon>
        <taxon>Basidiomycota</taxon>
        <taxon>Agaricomycotina</taxon>
        <taxon>Tremellomycetes</taxon>
        <taxon>Tremellales</taxon>
        <taxon>Naemateliaceae</taxon>
        <taxon>Naematelia</taxon>
    </lineage>
</organism>
<dbReference type="InParanoid" id="A0A1Y2B314"/>
<dbReference type="AlphaFoldDB" id="A0A1Y2B314"/>
<feature type="compositionally biased region" description="Basic and acidic residues" evidence="1">
    <location>
        <begin position="455"/>
        <end position="472"/>
    </location>
</feature>
<evidence type="ECO:0000256" key="2">
    <source>
        <dbReference type="SAM" id="Phobius"/>
    </source>
</evidence>
<feature type="region of interest" description="Disordered" evidence="1">
    <location>
        <begin position="280"/>
        <end position="389"/>
    </location>
</feature>
<keyword evidence="2" id="KW-0812">Transmembrane</keyword>
<evidence type="ECO:0000313" key="3">
    <source>
        <dbReference type="EMBL" id="ORY29124.1"/>
    </source>
</evidence>
<feature type="region of interest" description="Disordered" evidence="1">
    <location>
        <begin position="407"/>
        <end position="428"/>
    </location>
</feature>
<feature type="compositionally biased region" description="Low complexity" evidence="1">
    <location>
        <begin position="69"/>
        <end position="79"/>
    </location>
</feature>
<comment type="caution">
    <text evidence="3">The sequence shown here is derived from an EMBL/GenBank/DDBJ whole genome shotgun (WGS) entry which is preliminary data.</text>
</comment>
<feature type="region of interest" description="Disordered" evidence="1">
    <location>
        <begin position="243"/>
        <end position="265"/>
    </location>
</feature>
<accession>A0A1Y2B314</accession>
<name>A0A1Y2B314_9TREE</name>
<dbReference type="EMBL" id="MCFC01000027">
    <property type="protein sequence ID" value="ORY29124.1"/>
    <property type="molecule type" value="Genomic_DNA"/>
</dbReference>
<reference evidence="3 4" key="1">
    <citation type="submission" date="2016-07" db="EMBL/GenBank/DDBJ databases">
        <title>Pervasive Adenine N6-methylation of Active Genes in Fungi.</title>
        <authorList>
            <consortium name="DOE Joint Genome Institute"/>
            <person name="Mondo S.J."/>
            <person name="Dannebaum R.O."/>
            <person name="Kuo R.C."/>
            <person name="Labutti K."/>
            <person name="Haridas S."/>
            <person name="Kuo A."/>
            <person name="Salamov A."/>
            <person name="Ahrendt S.R."/>
            <person name="Lipzen A."/>
            <person name="Sullivan W."/>
            <person name="Andreopoulos W.B."/>
            <person name="Clum A."/>
            <person name="Lindquist E."/>
            <person name="Daum C."/>
            <person name="Ramamoorthy G.K."/>
            <person name="Gryganskyi A."/>
            <person name="Culley D."/>
            <person name="Magnuson J.K."/>
            <person name="James T.Y."/>
            <person name="O'Malley M.A."/>
            <person name="Stajich J.E."/>
            <person name="Spatafora J.W."/>
            <person name="Visel A."/>
            <person name="Grigoriev I.V."/>
        </authorList>
    </citation>
    <scope>NUCLEOTIDE SEQUENCE [LARGE SCALE GENOMIC DNA]</scope>
    <source>
        <strain evidence="3 4">68-887.2</strain>
    </source>
</reference>
<feature type="region of interest" description="Disordered" evidence="1">
    <location>
        <begin position="48"/>
        <end position="84"/>
    </location>
</feature>
<evidence type="ECO:0000313" key="4">
    <source>
        <dbReference type="Proteomes" id="UP000193986"/>
    </source>
</evidence>
<gene>
    <name evidence="3" type="ORF">BCR39DRAFT_177352</name>
</gene>
<keyword evidence="4" id="KW-1185">Reference proteome</keyword>
<dbReference type="Proteomes" id="UP000193986">
    <property type="component" value="Unassembled WGS sequence"/>
</dbReference>
<feature type="compositionally biased region" description="Polar residues" evidence="1">
    <location>
        <begin position="51"/>
        <end position="63"/>
    </location>
</feature>
<dbReference type="OrthoDB" id="2565052at2759"/>
<proteinExistence type="predicted"/>
<feature type="region of interest" description="Disordered" evidence="1">
    <location>
        <begin position="444"/>
        <end position="490"/>
    </location>
</feature>